<evidence type="ECO:0000313" key="6">
    <source>
        <dbReference type="EMBL" id="BCB74641.1"/>
    </source>
</evidence>
<evidence type="ECO:0000256" key="1">
    <source>
        <dbReference type="ARBA" id="ARBA00023015"/>
    </source>
</evidence>
<keyword evidence="1" id="KW-0805">Transcription regulation</keyword>
<dbReference type="KEGG" id="pfla:Pflav_010510"/>
<feature type="DNA-binding region" description="H-T-H motif" evidence="4">
    <location>
        <begin position="51"/>
        <end position="70"/>
    </location>
</feature>
<dbReference type="InterPro" id="IPR036271">
    <property type="entry name" value="Tet_transcr_reg_TetR-rel_C_sf"/>
</dbReference>
<evidence type="ECO:0000259" key="5">
    <source>
        <dbReference type="PROSITE" id="PS50977"/>
    </source>
</evidence>
<evidence type="ECO:0000256" key="2">
    <source>
        <dbReference type="ARBA" id="ARBA00023125"/>
    </source>
</evidence>
<name>A0A6F8XLI0_9ACTN</name>
<dbReference type="PANTHER" id="PTHR47506:SF6">
    <property type="entry name" value="HTH-TYPE TRANSCRIPTIONAL REPRESSOR NEMR"/>
    <property type="match status" value="1"/>
</dbReference>
<keyword evidence="3" id="KW-0804">Transcription</keyword>
<keyword evidence="2 4" id="KW-0238">DNA-binding</keyword>
<dbReference type="AlphaFoldDB" id="A0A6F8XLI0"/>
<reference evidence="6 7" key="2">
    <citation type="submission" date="2020-03" db="EMBL/GenBank/DDBJ databases">
        <authorList>
            <person name="Ichikawa N."/>
            <person name="Kimura A."/>
            <person name="Kitahashi Y."/>
            <person name="Uohara A."/>
        </authorList>
    </citation>
    <scope>NUCLEOTIDE SEQUENCE [LARGE SCALE GENOMIC DNA]</scope>
    <source>
        <strain evidence="6 7">NBRC 107702</strain>
    </source>
</reference>
<dbReference type="Gene3D" id="1.10.357.10">
    <property type="entry name" value="Tetracycline Repressor, domain 2"/>
    <property type="match status" value="1"/>
</dbReference>
<dbReference type="EMBL" id="AP022870">
    <property type="protein sequence ID" value="BCB74641.1"/>
    <property type="molecule type" value="Genomic_DNA"/>
</dbReference>
<dbReference type="GO" id="GO:0003677">
    <property type="term" value="F:DNA binding"/>
    <property type="evidence" value="ECO:0007669"/>
    <property type="project" value="UniProtKB-UniRule"/>
</dbReference>
<dbReference type="Proteomes" id="UP000502508">
    <property type="component" value="Chromosome"/>
</dbReference>
<dbReference type="PROSITE" id="PS50977">
    <property type="entry name" value="HTH_TETR_2"/>
    <property type="match status" value="1"/>
</dbReference>
<dbReference type="PANTHER" id="PTHR47506">
    <property type="entry name" value="TRANSCRIPTIONAL REGULATORY PROTEIN"/>
    <property type="match status" value="1"/>
</dbReference>
<feature type="domain" description="HTH tetR-type" evidence="5">
    <location>
        <begin position="27"/>
        <end position="88"/>
    </location>
</feature>
<dbReference type="SUPFAM" id="SSF46689">
    <property type="entry name" value="Homeodomain-like"/>
    <property type="match status" value="1"/>
</dbReference>
<sequence length="219" mass="24268">MLGRVLPTLARMPSITRSGPSGADRRAAVEAQILAAVGRLLAQGSTYTQISVQRILDEAGIARSTFYAHFRDKSEILSKLAETFRQRLYQFTANWSPEGPDGGLAGLENAFRQIIAFHREHFPVLATFAEVAAYDASVQDFYNSELRDFEANVVGKLRDEQAERRTPADVEAAAAARVIVWGGTRAIEQHIRADDGTGDHSFAAELARIWWYGAFRRPS</sequence>
<keyword evidence="7" id="KW-1185">Reference proteome</keyword>
<protein>
    <recommendedName>
        <fullName evidence="5">HTH tetR-type domain-containing protein</fullName>
    </recommendedName>
</protein>
<reference evidence="6 7" key="1">
    <citation type="submission" date="2020-03" db="EMBL/GenBank/DDBJ databases">
        <title>Whole genome shotgun sequence of Phytohabitans flavus NBRC 107702.</title>
        <authorList>
            <person name="Komaki H."/>
            <person name="Tamura T."/>
        </authorList>
    </citation>
    <scope>NUCLEOTIDE SEQUENCE [LARGE SCALE GENOMIC DNA]</scope>
    <source>
        <strain evidence="6 7">NBRC 107702</strain>
    </source>
</reference>
<evidence type="ECO:0000313" key="7">
    <source>
        <dbReference type="Proteomes" id="UP000502508"/>
    </source>
</evidence>
<gene>
    <name evidence="6" type="ORF">Pflav_010510</name>
</gene>
<organism evidence="6 7">
    <name type="scientific">Phytohabitans flavus</name>
    <dbReference type="NCBI Taxonomy" id="1076124"/>
    <lineage>
        <taxon>Bacteria</taxon>
        <taxon>Bacillati</taxon>
        <taxon>Actinomycetota</taxon>
        <taxon>Actinomycetes</taxon>
        <taxon>Micromonosporales</taxon>
        <taxon>Micromonosporaceae</taxon>
    </lineage>
</organism>
<accession>A0A6F8XLI0</accession>
<proteinExistence type="predicted"/>
<evidence type="ECO:0000256" key="3">
    <source>
        <dbReference type="ARBA" id="ARBA00023163"/>
    </source>
</evidence>
<dbReference type="Pfam" id="PF00440">
    <property type="entry name" value="TetR_N"/>
    <property type="match status" value="1"/>
</dbReference>
<dbReference type="InterPro" id="IPR001647">
    <property type="entry name" value="HTH_TetR"/>
</dbReference>
<dbReference type="Gene3D" id="1.10.10.60">
    <property type="entry name" value="Homeodomain-like"/>
    <property type="match status" value="1"/>
</dbReference>
<dbReference type="SUPFAM" id="SSF48498">
    <property type="entry name" value="Tetracyclin repressor-like, C-terminal domain"/>
    <property type="match status" value="1"/>
</dbReference>
<dbReference type="InterPro" id="IPR009057">
    <property type="entry name" value="Homeodomain-like_sf"/>
</dbReference>
<evidence type="ECO:0000256" key="4">
    <source>
        <dbReference type="PROSITE-ProRule" id="PRU00335"/>
    </source>
</evidence>